<protein>
    <recommendedName>
        <fullName evidence="4">DNA helicase PriA</fullName>
    </recommendedName>
</protein>
<keyword evidence="3" id="KW-1185">Reference proteome</keyword>
<organism evidence="2 3">
    <name type="scientific">Snuella lapsa</name>
    <dbReference type="NCBI Taxonomy" id="870481"/>
    <lineage>
        <taxon>Bacteria</taxon>
        <taxon>Pseudomonadati</taxon>
        <taxon>Bacteroidota</taxon>
        <taxon>Flavobacteriia</taxon>
        <taxon>Flavobacteriales</taxon>
        <taxon>Flavobacteriaceae</taxon>
        <taxon>Snuella</taxon>
    </lineage>
</organism>
<accession>A0ABP6Y834</accession>
<keyword evidence="1" id="KW-0812">Transmembrane</keyword>
<proteinExistence type="predicted"/>
<keyword evidence="1" id="KW-0472">Membrane</keyword>
<feature type="transmembrane region" description="Helical" evidence="1">
    <location>
        <begin position="342"/>
        <end position="362"/>
    </location>
</feature>
<evidence type="ECO:0000256" key="1">
    <source>
        <dbReference type="SAM" id="Phobius"/>
    </source>
</evidence>
<name>A0ABP6Y834_9FLAO</name>
<gene>
    <name evidence="2" type="ORF">GCM10022395_26470</name>
</gene>
<evidence type="ECO:0000313" key="3">
    <source>
        <dbReference type="Proteomes" id="UP001500954"/>
    </source>
</evidence>
<dbReference type="RefSeq" id="WP_345006772.1">
    <property type="nucleotide sequence ID" value="NZ_BAABCY010000074.1"/>
</dbReference>
<sequence length="366" mass="41983">MEVTKTQKSELKKVCLGCGAELLYAPGTTKLVCEYCGNEETIKPQRDGFEELELKPYLDKVGGQSHSEVISMLQCKNCGANQHIEDHYKSLHCIFCSMPLIVEDSREEEWILPGAILPFQVDRKEAHLVFKKWVDGLWFAPNKLKKAVLSPDLIRGLYLPYWTFDAYLDADYIGKRGDYYYVTVPYTTTQNGKTVTRTRQERRTRWSFASGSVNGFVDDTLIKASNQKTGNIPRGVAHWNLRKLEPFDSSYLSGFVTEKYTISLKQGHLESNEEMYAIATQWARRDIGGDEQRITSLDMRLSEETFKHILLPVYISTYKFKGKQYSFYVNGENGIVSGQRPYSFWKIFLLVLVILLAIIVIVKVSQ</sequence>
<keyword evidence="1" id="KW-1133">Transmembrane helix</keyword>
<evidence type="ECO:0000313" key="2">
    <source>
        <dbReference type="EMBL" id="GAA3576318.1"/>
    </source>
</evidence>
<evidence type="ECO:0008006" key="4">
    <source>
        <dbReference type="Google" id="ProtNLM"/>
    </source>
</evidence>
<comment type="caution">
    <text evidence="2">The sequence shown here is derived from an EMBL/GenBank/DDBJ whole genome shotgun (WGS) entry which is preliminary data.</text>
</comment>
<dbReference type="Proteomes" id="UP001500954">
    <property type="component" value="Unassembled WGS sequence"/>
</dbReference>
<dbReference type="EMBL" id="BAABCY010000074">
    <property type="protein sequence ID" value="GAA3576318.1"/>
    <property type="molecule type" value="Genomic_DNA"/>
</dbReference>
<reference evidence="3" key="1">
    <citation type="journal article" date="2019" name="Int. J. Syst. Evol. Microbiol.">
        <title>The Global Catalogue of Microorganisms (GCM) 10K type strain sequencing project: providing services to taxonomists for standard genome sequencing and annotation.</title>
        <authorList>
            <consortium name="The Broad Institute Genomics Platform"/>
            <consortium name="The Broad Institute Genome Sequencing Center for Infectious Disease"/>
            <person name="Wu L."/>
            <person name="Ma J."/>
        </authorList>
    </citation>
    <scope>NUCLEOTIDE SEQUENCE [LARGE SCALE GENOMIC DNA]</scope>
    <source>
        <strain evidence="3">JCM 17111</strain>
    </source>
</reference>